<gene>
    <name evidence="1" type="ORF">C4544_01735</name>
</gene>
<dbReference type="Pfam" id="PF02348">
    <property type="entry name" value="CTP_transf_3"/>
    <property type="match status" value="1"/>
</dbReference>
<dbReference type="Gene3D" id="3.90.550.10">
    <property type="entry name" value="Spore Coat Polysaccharide Biosynthesis Protein SpsA, Chain A"/>
    <property type="match status" value="1"/>
</dbReference>
<dbReference type="EMBL" id="QZJW01000009">
    <property type="protein sequence ID" value="RJO61827.1"/>
    <property type="molecule type" value="Genomic_DNA"/>
</dbReference>
<dbReference type="PANTHER" id="PTHR42866:SF1">
    <property type="entry name" value="SPORE COAT POLYSACCHARIDE BIOSYNTHESIS PROTEIN SPSF"/>
    <property type="match status" value="1"/>
</dbReference>
<dbReference type="InterPro" id="IPR003329">
    <property type="entry name" value="Cytidylyl_trans"/>
</dbReference>
<dbReference type="PANTHER" id="PTHR42866">
    <property type="entry name" value="3-DEOXY-MANNO-OCTULOSONATE CYTIDYLYLTRANSFERASE"/>
    <property type="match status" value="1"/>
</dbReference>
<dbReference type="AlphaFoldDB" id="A0A419DFG0"/>
<sequence length="251" mass="29052">MVGAIVQARMTSTRLPGKVLRMIKERPVIDYLFERLLHCKRLDTAVLATTTNQQDDLLEEYAVRMNLQCFRGSEEDVLDRFWGAARTFNIEHIVRITADCPLIDPKICDRVIETYLIETPDYVVTGPRFAEGLDCEIFSLNALETSHKNAIKKSEREHVTLYINNHPELFRTIIIENETDDSQYRFTVDEPQDYDVVTHIIDALYRDGHFPFNAGEIKHYLDLHPEIVSLNSGITRNEGLILSLEKDKKDR</sequence>
<dbReference type="GO" id="GO:0016779">
    <property type="term" value="F:nucleotidyltransferase activity"/>
    <property type="evidence" value="ECO:0007669"/>
    <property type="project" value="UniProtKB-KW"/>
</dbReference>
<organism evidence="1 2">
    <name type="scientific">candidate division WS5 bacterium</name>
    <dbReference type="NCBI Taxonomy" id="2093353"/>
    <lineage>
        <taxon>Bacteria</taxon>
        <taxon>candidate division WS5</taxon>
    </lineage>
</organism>
<dbReference type="GO" id="GO:0005829">
    <property type="term" value="C:cytosol"/>
    <property type="evidence" value="ECO:0007669"/>
    <property type="project" value="TreeGrafter"/>
</dbReference>
<reference evidence="1 2" key="1">
    <citation type="journal article" date="2017" name="ISME J.">
        <title>Energy and carbon metabolisms in a deep terrestrial subsurface fluid microbial community.</title>
        <authorList>
            <person name="Momper L."/>
            <person name="Jungbluth S.P."/>
            <person name="Lee M.D."/>
            <person name="Amend J.P."/>
        </authorList>
    </citation>
    <scope>NUCLEOTIDE SEQUENCE [LARGE SCALE GENOMIC DNA]</scope>
    <source>
        <strain evidence="1">SURF_29</strain>
    </source>
</reference>
<accession>A0A419DFG0</accession>
<comment type="caution">
    <text evidence="1">The sequence shown here is derived from an EMBL/GenBank/DDBJ whole genome shotgun (WGS) entry which is preliminary data.</text>
</comment>
<proteinExistence type="predicted"/>
<name>A0A419DFG0_9BACT</name>
<dbReference type="SUPFAM" id="SSF53448">
    <property type="entry name" value="Nucleotide-diphospho-sugar transferases"/>
    <property type="match status" value="1"/>
</dbReference>
<dbReference type="CDD" id="cd02518">
    <property type="entry name" value="GT2_SpsF"/>
    <property type="match status" value="1"/>
</dbReference>
<protein>
    <submittedName>
        <fullName evidence="1">Acylneuraminate cytidylyltransferase</fullName>
    </submittedName>
</protein>
<dbReference type="Proteomes" id="UP000285655">
    <property type="component" value="Unassembled WGS sequence"/>
</dbReference>
<keyword evidence="1" id="KW-0808">Transferase</keyword>
<keyword evidence="1" id="KW-0548">Nucleotidyltransferase</keyword>
<evidence type="ECO:0000313" key="1">
    <source>
        <dbReference type="EMBL" id="RJO61827.1"/>
    </source>
</evidence>
<evidence type="ECO:0000313" key="2">
    <source>
        <dbReference type="Proteomes" id="UP000285655"/>
    </source>
</evidence>
<dbReference type="InterPro" id="IPR029044">
    <property type="entry name" value="Nucleotide-diphossugar_trans"/>
</dbReference>